<keyword evidence="3" id="KW-0436">Ligase</keyword>
<dbReference type="PANTHER" id="PTHR43201:SF32">
    <property type="entry name" value="2-SUCCINYLBENZOATE--COA LIGASE, CHLOROPLASTIC_PEROXISOMAL"/>
    <property type="match status" value="1"/>
</dbReference>
<dbReference type="GO" id="GO:0006631">
    <property type="term" value="P:fatty acid metabolic process"/>
    <property type="evidence" value="ECO:0007669"/>
    <property type="project" value="TreeGrafter"/>
</dbReference>
<evidence type="ECO:0000259" key="1">
    <source>
        <dbReference type="Pfam" id="PF00501"/>
    </source>
</evidence>
<feature type="domain" description="AMP-dependent synthetase/ligase" evidence="1">
    <location>
        <begin position="304"/>
        <end position="372"/>
    </location>
</feature>
<dbReference type="EC" id="6.2.1.26" evidence="3"/>
<dbReference type="InterPro" id="IPR045851">
    <property type="entry name" value="AMP-bd_C_sf"/>
</dbReference>
<dbReference type="Gene3D" id="3.40.50.980">
    <property type="match status" value="1"/>
</dbReference>
<dbReference type="EMBL" id="UOEU01000706">
    <property type="protein sequence ID" value="VAW38458.1"/>
    <property type="molecule type" value="Genomic_DNA"/>
</dbReference>
<dbReference type="PROSITE" id="PS00455">
    <property type="entry name" value="AMP_BINDING"/>
    <property type="match status" value="1"/>
</dbReference>
<dbReference type="GO" id="GO:0008756">
    <property type="term" value="F:o-succinylbenzoate-CoA ligase activity"/>
    <property type="evidence" value="ECO:0007669"/>
    <property type="project" value="UniProtKB-EC"/>
</dbReference>
<dbReference type="InterPro" id="IPR042099">
    <property type="entry name" value="ANL_N_sf"/>
</dbReference>
<gene>
    <name evidence="3" type="ORF">MNBD_CHLOROFLEXI01-2</name>
</gene>
<dbReference type="InterPro" id="IPR025110">
    <property type="entry name" value="AMP-bd_C"/>
</dbReference>
<dbReference type="InterPro" id="IPR020845">
    <property type="entry name" value="AMP-binding_CS"/>
</dbReference>
<protein>
    <submittedName>
        <fullName evidence="3">O-succinylbenzoic acid--CoA ligase</fullName>
        <ecNumber evidence="3">6.2.1.26</ecNumber>
    </submittedName>
</protein>
<dbReference type="Gene3D" id="2.30.38.10">
    <property type="entry name" value="Luciferase, Domain 3"/>
    <property type="match status" value="1"/>
</dbReference>
<dbReference type="Gene3D" id="3.30.300.30">
    <property type="match status" value="1"/>
</dbReference>
<dbReference type="Gene3D" id="3.40.50.12780">
    <property type="entry name" value="N-terminal domain of ligase-like"/>
    <property type="match status" value="1"/>
</dbReference>
<evidence type="ECO:0000259" key="2">
    <source>
        <dbReference type="Pfam" id="PF13193"/>
    </source>
</evidence>
<evidence type="ECO:0000313" key="3">
    <source>
        <dbReference type="EMBL" id="VAW38458.1"/>
    </source>
</evidence>
<organism evidence="3">
    <name type="scientific">hydrothermal vent metagenome</name>
    <dbReference type="NCBI Taxonomy" id="652676"/>
    <lineage>
        <taxon>unclassified sequences</taxon>
        <taxon>metagenomes</taxon>
        <taxon>ecological metagenomes</taxon>
    </lineage>
</organism>
<name>A0A3B0V4G6_9ZZZZ</name>
<dbReference type="Pfam" id="PF00501">
    <property type="entry name" value="AMP-binding"/>
    <property type="match status" value="2"/>
</dbReference>
<dbReference type="AlphaFoldDB" id="A0A3B0V4G6"/>
<dbReference type="SUPFAM" id="SSF56801">
    <property type="entry name" value="Acetyl-CoA synthetase-like"/>
    <property type="match status" value="1"/>
</dbReference>
<accession>A0A3B0V4G6</accession>
<dbReference type="PANTHER" id="PTHR43201">
    <property type="entry name" value="ACYL-COA SYNTHETASE"/>
    <property type="match status" value="1"/>
</dbReference>
<dbReference type="InterPro" id="IPR000873">
    <property type="entry name" value="AMP-dep_synth/lig_dom"/>
</dbReference>
<feature type="domain" description="AMP-dependent synthetase/ligase" evidence="1">
    <location>
        <begin position="6"/>
        <end position="273"/>
    </location>
</feature>
<feature type="domain" description="AMP-binding enzyme C-terminal" evidence="2">
    <location>
        <begin position="433"/>
        <end position="507"/>
    </location>
</feature>
<dbReference type="GO" id="GO:0031956">
    <property type="term" value="F:medium-chain fatty acid-CoA ligase activity"/>
    <property type="evidence" value="ECO:0007669"/>
    <property type="project" value="TreeGrafter"/>
</dbReference>
<sequence>MKDWLHERTAVTPHKLALIIGEQRWNYAQLNQLVDNFCHHLQKVGVQPSDFVAALLPNDLPYVCLIHALARLGAILVPLNSRLAPAELRWQLEQVEANWLVSDQEVEWLIVNCKLLMVNEAWFKQTTLTINHYPFTINHYQAVVFTSGTSGKPKGVMLTFANHFQSATASAYRLGVQPDDVWLSVLPLYHVGGLAVLFRGCLYGTAVSLHTHFGLQKINHDLDNNRITLISLVPTMLHRLLQTRDSWPASLRLILLGGAAATPELVARANDLPRKPVFSDQSSEISEQLLTINHLPITINHPPLVATTYGLTEAASQVATMPPAEAAHKPGSVGKPLMFTHVKIVDEDGKERPSNKIGEIIVTGPTVMAGYYKKRSSDSAQSSIVNPKSSIQNRQSSIATGDLGYLDADGDLWLVQRRSDLIVTGGENVYPAEVEAVLRKHTAVSQACVVGIPDVEWGQRVVAMVQMVGETVSPQELIKFCRDHLAGYKIPRQIEIVIQLPLTASGKIARQIVAEQLAQAYFQTSRWQEGEQEAQDDIDNGRITRFDDIDDALDFLDNSP</sequence>
<reference evidence="3" key="1">
    <citation type="submission" date="2018-06" db="EMBL/GenBank/DDBJ databases">
        <authorList>
            <person name="Zhirakovskaya E."/>
        </authorList>
    </citation>
    <scope>NUCLEOTIDE SEQUENCE</scope>
</reference>
<dbReference type="Pfam" id="PF13193">
    <property type="entry name" value="AMP-binding_C"/>
    <property type="match status" value="1"/>
</dbReference>
<proteinExistence type="predicted"/>